<dbReference type="InterPro" id="IPR017853">
    <property type="entry name" value="GH"/>
</dbReference>
<evidence type="ECO:0000313" key="9">
    <source>
        <dbReference type="EMBL" id="CBI10950.1"/>
    </source>
</evidence>
<keyword evidence="5 9" id="KW-0808">Transferase</keyword>
<name>E6QUM7_9ZZZZ</name>
<dbReference type="PANTHER" id="PTHR32438:SF5">
    <property type="entry name" value="4-ALPHA-GLUCANOTRANSFERASE DPE1, CHLOROPLASTIC_AMYLOPLASTIC"/>
    <property type="match status" value="1"/>
</dbReference>
<proteinExistence type="inferred from homology"/>
<evidence type="ECO:0000256" key="1">
    <source>
        <dbReference type="ARBA" id="ARBA00000439"/>
    </source>
</evidence>
<comment type="catalytic activity">
    <reaction evidence="1">
        <text>Transfers a segment of a (1-&gt;4)-alpha-D-glucan to a new position in an acceptor, which may be glucose or a (1-&gt;4)-alpha-D-glucan.</text>
        <dbReference type="EC" id="2.4.1.25"/>
    </reaction>
</comment>
<evidence type="ECO:0000256" key="2">
    <source>
        <dbReference type="ARBA" id="ARBA00005684"/>
    </source>
</evidence>
<evidence type="ECO:0000256" key="8">
    <source>
        <dbReference type="ARBA" id="ARBA00031501"/>
    </source>
</evidence>
<dbReference type="NCBIfam" id="NF011080">
    <property type="entry name" value="PRK14508.1-3"/>
    <property type="match status" value="1"/>
</dbReference>
<dbReference type="AlphaFoldDB" id="E6QUM7"/>
<dbReference type="NCBIfam" id="TIGR00217">
    <property type="entry name" value="malQ"/>
    <property type="match status" value="1"/>
</dbReference>
<keyword evidence="6" id="KW-0119">Carbohydrate metabolism</keyword>
<accession>E6QUM7</accession>
<protein>
    <recommendedName>
        <fullName evidence="3">4-alpha-glucanotransferase</fullName>
        <ecNumber evidence="3">2.4.1.25</ecNumber>
    </recommendedName>
    <alternativeName>
        <fullName evidence="7">Amylomaltase</fullName>
    </alternativeName>
    <alternativeName>
        <fullName evidence="8">Disproportionating enzyme</fullName>
    </alternativeName>
</protein>
<comment type="similarity">
    <text evidence="2">Belongs to the disproportionating enzyme family.</text>
</comment>
<evidence type="ECO:0000256" key="7">
    <source>
        <dbReference type="ARBA" id="ARBA00031423"/>
    </source>
</evidence>
<keyword evidence="4 9" id="KW-0328">Glycosyltransferase</keyword>
<dbReference type="Pfam" id="PF02446">
    <property type="entry name" value="Glyco_hydro_77"/>
    <property type="match status" value="2"/>
</dbReference>
<evidence type="ECO:0000256" key="3">
    <source>
        <dbReference type="ARBA" id="ARBA00012560"/>
    </source>
</evidence>
<dbReference type="PANTHER" id="PTHR32438">
    <property type="entry name" value="4-ALPHA-GLUCANOTRANSFERASE DPE1, CHLOROPLASTIC/AMYLOPLASTIC"/>
    <property type="match status" value="1"/>
</dbReference>
<reference evidence="9" key="1">
    <citation type="submission" date="2009-10" db="EMBL/GenBank/DDBJ databases">
        <title>Diversity of trophic interactions inside an arsenic-rich microbial ecosystem.</title>
        <authorList>
            <person name="Bertin P.N."/>
            <person name="Heinrich-Salmeron A."/>
            <person name="Pelletier E."/>
            <person name="Goulhen-Chollet F."/>
            <person name="Arsene-Ploetze F."/>
            <person name="Gallien S."/>
            <person name="Calteau A."/>
            <person name="Vallenet D."/>
            <person name="Casiot C."/>
            <person name="Chane-Woon-Ming B."/>
            <person name="Giloteaux L."/>
            <person name="Barakat M."/>
            <person name="Bonnefoy V."/>
            <person name="Bruneel O."/>
            <person name="Chandler M."/>
            <person name="Cleiss J."/>
            <person name="Duran R."/>
            <person name="Elbaz-Poulichet F."/>
            <person name="Fonknechten N."/>
            <person name="Lauga B."/>
            <person name="Mornico D."/>
            <person name="Ortet P."/>
            <person name="Schaeffer C."/>
            <person name="Siguier P."/>
            <person name="Alexander Thil Smith A."/>
            <person name="Van Dorsselaer A."/>
            <person name="Weissenbach J."/>
            <person name="Medigue C."/>
            <person name="Le Paslier D."/>
        </authorList>
    </citation>
    <scope>NUCLEOTIDE SEQUENCE</scope>
</reference>
<evidence type="ECO:0000256" key="4">
    <source>
        <dbReference type="ARBA" id="ARBA00022676"/>
    </source>
</evidence>
<comment type="caution">
    <text evidence="9">The sequence shown here is derived from an EMBL/GenBank/DDBJ whole genome shotgun (WGS) entry which is preliminary data.</text>
</comment>
<dbReference type="GO" id="GO:0005975">
    <property type="term" value="P:carbohydrate metabolic process"/>
    <property type="evidence" value="ECO:0007669"/>
    <property type="project" value="InterPro"/>
</dbReference>
<dbReference type="InterPro" id="IPR003385">
    <property type="entry name" value="Glyco_hydro_77"/>
</dbReference>
<dbReference type="EC" id="2.4.1.25" evidence="3"/>
<dbReference type="Gene3D" id="3.20.20.80">
    <property type="entry name" value="Glycosidases"/>
    <property type="match status" value="2"/>
</dbReference>
<sequence>MSPSSGSRRSGVLLHASSLPSGRLGADSWRYIDWMVEAGFSVWQMLPLGVPLAGVSPYQCASAFALNPALFPEKLPGVLVDSPAFKDWYTGQQAWVEDYALFMAIKHEYEGAPWVNWPTPLRLREGNALMQFKLTHEAAIKAIIHQQYQLFMYWQTLRTYAFERGVDLFGDMPLFVAHDSADVWAHPECFLLDEAGQPTFVAGVPPDYFSSTGQRWGNPQYDWVHLGNNGFAWWLDRLHYHFECFDLVRLDHFRGLVASWMIPAASETAIGGYWQDVPGAVLLQYIQERMGNLPLVAEDLGVITPDVEALRHQFGLPGMSVLQFSFDNFADNPHKPQNVTEDRVCYTGTHDNDTTLGWFDSLEPSVQDSVLGVLEITQRSQVVDKMIAVILGSQARLAIIPMQDLLKLDSTARMNMPGTVDHNWQWRFDWAQIPSNLATELRHQIEQTGRLNHA</sequence>
<dbReference type="EMBL" id="CABR01000113">
    <property type="protein sequence ID" value="CBI10950.1"/>
    <property type="molecule type" value="Genomic_DNA"/>
</dbReference>
<evidence type="ECO:0000256" key="6">
    <source>
        <dbReference type="ARBA" id="ARBA00023277"/>
    </source>
</evidence>
<dbReference type="GO" id="GO:0004134">
    <property type="term" value="F:4-alpha-glucanotransferase activity"/>
    <property type="evidence" value="ECO:0007669"/>
    <property type="project" value="UniProtKB-EC"/>
</dbReference>
<dbReference type="SUPFAM" id="SSF51445">
    <property type="entry name" value="(Trans)glycosidases"/>
    <property type="match status" value="1"/>
</dbReference>
<gene>
    <name evidence="9" type="primary">malQ</name>
    <name evidence="9" type="ORF">CARN7_1753</name>
</gene>
<organism evidence="9">
    <name type="scientific">mine drainage metagenome</name>
    <dbReference type="NCBI Taxonomy" id="410659"/>
    <lineage>
        <taxon>unclassified sequences</taxon>
        <taxon>metagenomes</taxon>
        <taxon>ecological metagenomes</taxon>
    </lineage>
</organism>
<evidence type="ECO:0000256" key="5">
    <source>
        <dbReference type="ARBA" id="ARBA00022679"/>
    </source>
</evidence>